<dbReference type="Pfam" id="PF00291">
    <property type="entry name" value="PALP"/>
    <property type="match status" value="2"/>
</dbReference>
<name>A0AB74CLM9_ASPFL</name>
<evidence type="ECO:0000256" key="2">
    <source>
        <dbReference type="ARBA" id="ARBA00010869"/>
    </source>
</evidence>
<dbReference type="InterPro" id="IPR029066">
    <property type="entry name" value="PLP-binding_barrel"/>
</dbReference>
<dbReference type="Gene3D" id="3.40.50.1100">
    <property type="match status" value="3"/>
</dbReference>
<keyword evidence="4" id="KW-0456">Lyase</keyword>
<dbReference type="GO" id="GO:0018114">
    <property type="term" value="F:threonine racemase activity"/>
    <property type="evidence" value="ECO:0007669"/>
    <property type="project" value="TreeGrafter"/>
</dbReference>
<dbReference type="InterPro" id="IPR001926">
    <property type="entry name" value="TrpB-like_PALP"/>
</dbReference>
<dbReference type="Gene3D" id="2.40.37.20">
    <property type="entry name" value="D-serine dehydratase-like domain"/>
    <property type="match status" value="1"/>
</dbReference>
<comment type="similarity">
    <text evidence="2">Belongs to the serine/threonine dehydratase family.</text>
</comment>
<dbReference type="EMBL" id="QQZZ01000034">
    <property type="protein sequence ID" value="RMZ46455.1"/>
    <property type="molecule type" value="Genomic_DNA"/>
</dbReference>
<gene>
    <name evidence="6" type="ORF">CA14_008244</name>
</gene>
<evidence type="ECO:0000256" key="1">
    <source>
        <dbReference type="ARBA" id="ARBA00001933"/>
    </source>
</evidence>
<dbReference type="PANTHER" id="PTHR43050">
    <property type="entry name" value="SERINE / THREONINE RACEMASE FAMILY MEMBER"/>
    <property type="match status" value="1"/>
</dbReference>
<organism evidence="6 7">
    <name type="scientific">Aspergillus flavus</name>
    <dbReference type="NCBI Taxonomy" id="5059"/>
    <lineage>
        <taxon>Eukaryota</taxon>
        <taxon>Fungi</taxon>
        <taxon>Dikarya</taxon>
        <taxon>Ascomycota</taxon>
        <taxon>Pezizomycotina</taxon>
        <taxon>Eurotiomycetes</taxon>
        <taxon>Eurotiomycetidae</taxon>
        <taxon>Eurotiales</taxon>
        <taxon>Aspergillaceae</taxon>
        <taxon>Aspergillus</taxon>
        <taxon>Aspergillus subgen. Circumdati</taxon>
    </lineage>
</organism>
<dbReference type="InterPro" id="IPR036052">
    <property type="entry name" value="TrpB-like_PALP_sf"/>
</dbReference>
<dbReference type="Gene3D" id="3.30.1330.40">
    <property type="entry name" value="RutC-like"/>
    <property type="match status" value="1"/>
</dbReference>
<proteinExistence type="inferred from homology"/>
<protein>
    <submittedName>
        <fullName evidence="6">Translation initiation inhibitor</fullName>
    </submittedName>
</protein>
<dbReference type="InterPro" id="IPR035959">
    <property type="entry name" value="RutC-like_sf"/>
</dbReference>
<dbReference type="SUPFAM" id="SSF53686">
    <property type="entry name" value="Tryptophan synthase beta subunit-like PLP-dependent enzymes"/>
    <property type="match status" value="1"/>
</dbReference>
<evidence type="ECO:0000259" key="5">
    <source>
        <dbReference type="Pfam" id="PF00291"/>
    </source>
</evidence>
<dbReference type="CDD" id="cd00448">
    <property type="entry name" value="YjgF_YER057c_UK114_family"/>
    <property type="match status" value="1"/>
</dbReference>
<dbReference type="PANTHER" id="PTHR43050:SF1">
    <property type="entry name" value="SERINE RACEMASE"/>
    <property type="match status" value="1"/>
</dbReference>
<dbReference type="AlphaFoldDB" id="A0AB74CLM9"/>
<dbReference type="FunFam" id="3.40.50.1100:FF:000005">
    <property type="entry name" value="Threonine dehydratase catabolic"/>
    <property type="match status" value="1"/>
</dbReference>
<comment type="caution">
    <text evidence="6">The sequence shown here is derived from an EMBL/GenBank/DDBJ whole genome shotgun (WGS) entry which is preliminary data.</text>
</comment>
<evidence type="ECO:0000313" key="6">
    <source>
        <dbReference type="EMBL" id="RMZ46455.1"/>
    </source>
</evidence>
<dbReference type="InterPro" id="IPR006175">
    <property type="entry name" value="YjgF/YER057c/UK114"/>
</dbReference>
<evidence type="ECO:0000256" key="4">
    <source>
        <dbReference type="ARBA" id="ARBA00023239"/>
    </source>
</evidence>
<comment type="cofactor">
    <cofactor evidence="1">
        <name>pyridoxal 5'-phosphate</name>
        <dbReference type="ChEBI" id="CHEBI:597326"/>
    </cofactor>
</comment>
<feature type="domain" description="Tryptophan synthase beta chain-like PALP" evidence="5">
    <location>
        <begin position="226"/>
        <end position="312"/>
    </location>
</feature>
<dbReference type="SUPFAM" id="SSF55298">
    <property type="entry name" value="YjgF-like"/>
    <property type="match status" value="1"/>
</dbReference>
<dbReference type="GO" id="GO:0008721">
    <property type="term" value="F:D-serine ammonia-lyase activity"/>
    <property type="evidence" value="ECO:0007669"/>
    <property type="project" value="TreeGrafter"/>
</dbReference>
<dbReference type="InterPro" id="IPR042208">
    <property type="entry name" value="D-ser_dehydrat-like_sf"/>
</dbReference>
<evidence type="ECO:0000256" key="3">
    <source>
        <dbReference type="ARBA" id="ARBA00022898"/>
    </source>
</evidence>
<dbReference type="Gene3D" id="3.20.20.10">
    <property type="entry name" value="Alanine racemase"/>
    <property type="match status" value="1"/>
</dbReference>
<reference evidence="6 7" key="1">
    <citation type="submission" date="2018-07" db="EMBL/GenBank/DDBJ databases">
        <title>Identification of spontaneous genetic mutation associated with occurrence of a yellow conidial color mutant of Aspergillus flavus.</title>
        <authorList>
            <person name="Chang P.-K."/>
            <person name="Mack B.M."/>
            <person name="Scharfenstein L."/>
            <person name="Gilbert M.K."/>
        </authorList>
    </citation>
    <scope>NUCLEOTIDE SEQUENCE [LARGE SCALE GENOMIC DNA]</scope>
    <source>
        <strain evidence="6 7">CA14</strain>
    </source>
</reference>
<dbReference type="GO" id="GO:0003941">
    <property type="term" value="F:L-serine ammonia-lyase activity"/>
    <property type="evidence" value="ECO:0007669"/>
    <property type="project" value="TreeGrafter"/>
</dbReference>
<dbReference type="GO" id="GO:0030170">
    <property type="term" value="F:pyridoxal phosphate binding"/>
    <property type="evidence" value="ECO:0007669"/>
    <property type="project" value="TreeGrafter"/>
</dbReference>
<evidence type="ECO:0000313" key="7">
    <source>
        <dbReference type="Proteomes" id="UP000275480"/>
    </source>
</evidence>
<dbReference type="GO" id="GO:0000287">
    <property type="term" value="F:magnesium ion binding"/>
    <property type="evidence" value="ECO:0007669"/>
    <property type="project" value="TreeGrafter"/>
</dbReference>
<dbReference type="Pfam" id="PF01042">
    <property type="entry name" value="Ribonuc_L-PSP"/>
    <property type="match status" value="1"/>
</dbReference>
<keyword evidence="3" id="KW-0663">Pyridoxal phosphate</keyword>
<feature type="domain" description="Tryptophan synthase beta chain-like PALP" evidence="5">
    <location>
        <begin position="66"/>
        <end position="220"/>
    </location>
</feature>
<dbReference type="GO" id="GO:0030378">
    <property type="term" value="F:serine racemase activity"/>
    <property type="evidence" value="ECO:0007669"/>
    <property type="project" value="TreeGrafter"/>
</dbReference>
<dbReference type="GO" id="GO:0005524">
    <property type="term" value="F:ATP binding"/>
    <property type="evidence" value="ECO:0007669"/>
    <property type="project" value="TreeGrafter"/>
</dbReference>
<accession>A0AB74CLM9</accession>
<dbReference type="Proteomes" id="UP000275480">
    <property type="component" value="Unassembled WGS sequence"/>
</dbReference>
<sequence length="593" mass="64885">MADLDTCLPLTVDPFHTAHRSISLYIHRTPVLTSKTLDRIASTPQERSALEGTHFEDQEPAKPVFRLYFKCEKFQKIGALKARGAFHAVLRLFSGLGLEEVRKRGVTTHSSGNHAQALALAAATLKIPAHIVMPSISTSSKIAGTKAYNVRVLFGGSTEPERTCAILVPPYDHPDIILGQGTAALELEKQVAALMKDVDTEVDIKKDHPLNVVITPLGGGEPSFQGGDDGRHGLAAGSRIPTVSTLTIADGLRTPVGEINWTVIPDQKKVRGVFAVTEDQIKDAMKLVLERMKLVIEPSAAVPLAVVLFDEEFRTIAEKEGGEKGWDVGVIFSGGNTTVEAIWNLHGYAKLLGIYSHSSLSYAGTKPQEAMQHLIKEIEGCKEGLQRHLQFFPLKDLVISVGATTQALSSQFLLQDGYPDPELNTLRNLLANPFGNDLDAKVKIEIHAGVYPLLNMQQFSTNASIEMGRPEDDIAILVLAEVCSVCNDGERPRPEALLVARTLALGRPVSFTRPIVERISQEHSIVSWEEKQADSSGIPRSRTVLNLKAVLESAGSILEKTVEVKVFLSDMEDFEKMNEVYLQWFGDIKPART</sequence>